<proteinExistence type="predicted"/>
<comment type="caution">
    <text evidence="3">The sequence shown here is derived from an EMBL/GenBank/DDBJ whole genome shotgun (WGS) entry which is preliminary data.</text>
</comment>
<dbReference type="SMART" id="SM00355">
    <property type="entry name" value="ZnF_C2H2"/>
    <property type="match status" value="2"/>
</dbReference>
<evidence type="ECO:0000313" key="3">
    <source>
        <dbReference type="EMBL" id="MDI1485251.1"/>
    </source>
</evidence>
<dbReference type="AlphaFoldDB" id="A0AA43TNB2"/>
<organism evidence="3 4">
    <name type="scientific">Ramalina farinacea</name>
    <dbReference type="NCBI Taxonomy" id="258253"/>
    <lineage>
        <taxon>Eukaryota</taxon>
        <taxon>Fungi</taxon>
        <taxon>Dikarya</taxon>
        <taxon>Ascomycota</taxon>
        <taxon>Pezizomycotina</taxon>
        <taxon>Lecanoromycetes</taxon>
        <taxon>OSLEUM clade</taxon>
        <taxon>Lecanoromycetidae</taxon>
        <taxon>Lecanorales</taxon>
        <taxon>Lecanorineae</taxon>
        <taxon>Ramalinaceae</taxon>
        <taxon>Ramalina</taxon>
    </lineage>
</organism>
<evidence type="ECO:0000256" key="1">
    <source>
        <dbReference type="PROSITE-ProRule" id="PRU00042"/>
    </source>
</evidence>
<dbReference type="InterPro" id="IPR013087">
    <property type="entry name" value="Znf_C2H2_type"/>
</dbReference>
<dbReference type="Proteomes" id="UP001161017">
    <property type="component" value="Unassembled WGS sequence"/>
</dbReference>
<keyword evidence="1" id="KW-0863">Zinc-finger</keyword>
<name>A0AA43TNB2_9LECA</name>
<keyword evidence="1" id="KW-0479">Metal-binding</keyword>
<reference evidence="3" key="1">
    <citation type="journal article" date="2023" name="Genome Biol. Evol.">
        <title>First Whole Genome Sequence and Flow Cytometry Genome Size Data for the Lichen-Forming Fungus Ramalina farinacea (Ascomycota).</title>
        <authorList>
            <person name="Llewellyn T."/>
            <person name="Mian S."/>
            <person name="Hill R."/>
            <person name="Leitch I.J."/>
            <person name="Gaya E."/>
        </authorList>
    </citation>
    <scope>NUCLEOTIDE SEQUENCE</scope>
    <source>
        <strain evidence="3">LIQ254RAFAR</strain>
    </source>
</reference>
<dbReference type="GO" id="GO:0008270">
    <property type="term" value="F:zinc ion binding"/>
    <property type="evidence" value="ECO:0007669"/>
    <property type="project" value="UniProtKB-KW"/>
</dbReference>
<dbReference type="EMBL" id="JAPUFD010000001">
    <property type="protein sequence ID" value="MDI1485251.1"/>
    <property type="molecule type" value="Genomic_DNA"/>
</dbReference>
<keyword evidence="1" id="KW-0862">Zinc</keyword>
<evidence type="ECO:0000313" key="4">
    <source>
        <dbReference type="Proteomes" id="UP001161017"/>
    </source>
</evidence>
<feature type="domain" description="C2H2-type" evidence="2">
    <location>
        <begin position="51"/>
        <end position="81"/>
    </location>
</feature>
<accession>A0AA43TNB2</accession>
<feature type="domain" description="C2H2-type" evidence="2">
    <location>
        <begin position="18"/>
        <end position="48"/>
    </location>
</feature>
<dbReference type="PROSITE" id="PS50157">
    <property type="entry name" value="ZINC_FINGER_C2H2_2"/>
    <property type="match status" value="2"/>
</dbReference>
<protein>
    <submittedName>
        <fullName evidence="3">Nucleic acid binding</fullName>
    </submittedName>
</protein>
<gene>
    <name evidence="3" type="primary">ZKSCAN7</name>
    <name evidence="3" type="ORF">OHK93_000388</name>
</gene>
<dbReference type="PROSITE" id="PS00028">
    <property type="entry name" value="ZINC_FINGER_C2H2_1"/>
    <property type="match status" value="1"/>
</dbReference>
<keyword evidence="4" id="KW-1185">Reference proteome</keyword>
<dbReference type="SUPFAM" id="SSF57667">
    <property type="entry name" value="beta-beta-alpha zinc fingers"/>
    <property type="match status" value="1"/>
</dbReference>
<sequence>MAPGYRNSGSVSPTGAHYHCLADYCNYKTDRHTDLKRHYKAKHPGPRDEVFQCSYKSCTKEFKRKDHLRDHSKRVHYRDLPAEYGGTGKRLSR</sequence>
<dbReference type="InterPro" id="IPR036236">
    <property type="entry name" value="Znf_C2H2_sf"/>
</dbReference>
<dbReference type="Gene3D" id="3.30.160.60">
    <property type="entry name" value="Classic Zinc Finger"/>
    <property type="match status" value="1"/>
</dbReference>
<evidence type="ECO:0000259" key="2">
    <source>
        <dbReference type="PROSITE" id="PS50157"/>
    </source>
</evidence>